<organism evidence="1 2">
    <name type="scientific">Puccinia striiformis f. sp. tritici PST-78</name>
    <dbReference type="NCBI Taxonomy" id="1165861"/>
    <lineage>
        <taxon>Eukaryota</taxon>
        <taxon>Fungi</taxon>
        <taxon>Dikarya</taxon>
        <taxon>Basidiomycota</taxon>
        <taxon>Pucciniomycotina</taxon>
        <taxon>Pucciniomycetes</taxon>
        <taxon>Pucciniales</taxon>
        <taxon>Pucciniaceae</taxon>
        <taxon>Puccinia</taxon>
    </lineage>
</organism>
<dbReference type="PANTHER" id="PTHR46409">
    <property type="entry name" value="HTH PSQ-TYPE DOMAIN-CONTAINING PROTEIN"/>
    <property type="match status" value="1"/>
</dbReference>
<proteinExistence type="predicted"/>
<protein>
    <submittedName>
        <fullName evidence="1">Uncharacterized protein</fullName>
    </submittedName>
</protein>
<evidence type="ECO:0000313" key="2">
    <source>
        <dbReference type="Proteomes" id="UP000054564"/>
    </source>
</evidence>
<name>A0A0L0UJT9_9BASI</name>
<dbReference type="EMBL" id="AJIL01006297">
    <property type="protein sequence ID" value="KNE87205.1"/>
    <property type="molecule type" value="Genomic_DNA"/>
</dbReference>
<comment type="caution">
    <text evidence="1">The sequence shown here is derived from an EMBL/GenBank/DDBJ whole genome shotgun (WGS) entry which is preliminary data.</text>
</comment>
<keyword evidence="2" id="KW-1185">Reference proteome</keyword>
<sequence>MEPGLLNHSRWLTAANRILRLYAAKTDPDKKLVILATYVMKVYGPMWFTIKSNPSCINGTRHLWQTISLSRYLSPDLKKIVDNVIQRNGYFGHPENVLVAMLGDDMETIRELAYQQIMKARSNNAPGVRTFKIPALNFDAEDYTKIMTWEEFEITEPPLTANLSDEALKSIVKSGL</sequence>
<dbReference type="Proteomes" id="UP000054564">
    <property type="component" value="Unassembled WGS sequence"/>
</dbReference>
<evidence type="ECO:0000313" key="1">
    <source>
        <dbReference type="EMBL" id="KNE87205.1"/>
    </source>
</evidence>
<feature type="non-terminal residue" evidence="1">
    <location>
        <position position="176"/>
    </location>
</feature>
<reference evidence="2" key="1">
    <citation type="submission" date="2014-03" db="EMBL/GenBank/DDBJ databases">
        <title>The Genome Sequence of Puccinia striiformis f. sp. tritici PST-78.</title>
        <authorList>
            <consortium name="The Broad Institute Genome Sequencing Platform"/>
            <person name="Cuomo C."/>
            <person name="Hulbert S."/>
            <person name="Chen X."/>
            <person name="Walker B."/>
            <person name="Young S.K."/>
            <person name="Zeng Q."/>
            <person name="Gargeya S."/>
            <person name="Fitzgerald M."/>
            <person name="Haas B."/>
            <person name="Abouelleil A."/>
            <person name="Alvarado L."/>
            <person name="Arachchi H.M."/>
            <person name="Berlin A.M."/>
            <person name="Chapman S.B."/>
            <person name="Goldberg J."/>
            <person name="Griggs A."/>
            <person name="Gujja S."/>
            <person name="Hansen M."/>
            <person name="Howarth C."/>
            <person name="Imamovic A."/>
            <person name="Larimer J."/>
            <person name="McCowan C."/>
            <person name="Montmayeur A."/>
            <person name="Murphy C."/>
            <person name="Neiman D."/>
            <person name="Pearson M."/>
            <person name="Priest M."/>
            <person name="Roberts A."/>
            <person name="Saif S."/>
            <person name="Shea T."/>
            <person name="Sisk P."/>
            <person name="Sykes S."/>
            <person name="Wortman J."/>
            <person name="Nusbaum C."/>
            <person name="Birren B."/>
        </authorList>
    </citation>
    <scope>NUCLEOTIDE SEQUENCE [LARGE SCALE GENOMIC DNA]</scope>
    <source>
        <strain evidence="2">race PST-78</strain>
    </source>
</reference>
<dbReference type="PANTHER" id="PTHR46409:SF1">
    <property type="entry name" value="HTH PSQ-TYPE DOMAIN-CONTAINING PROTEIN"/>
    <property type="match status" value="1"/>
</dbReference>
<accession>A0A0L0UJT9</accession>
<dbReference type="AlphaFoldDB" id="A0A0L0UJT9"/>
<gene>
    <name evidence="1" type="ORF">PSTG_19414</name>
</gene>